<dbReference type="RefSeq" id="WP_290042834.1">
    <property type="nucleotide sequence ID" value="NZ_JAOPLU010000016.1"/>
</dbReference>
<accession>A0ABT7QIK0</accession>
<organism evidence="1 2">
    <name type="scientific">Aeromonas piscicola</name>
    <dbReference type="NCBI Taxonomy" id="600645"/>
    <lineage>
        <taxon>Bacteria</taxon>
        <taxon>Pseudomonadati</taxon>
        <taxon>Pseudomonadota</taxon>
        <taxon>Gammaproteobacteria</taxon>
        <taxon>Aeromonadales</taxon>
        <taxon>Aeromonadaceae</taxon>
        <taxon>Aeromonas</taxon>
    </lineage>
</organism>
<comment type="caution">
    <text evidence="1">The sequence shown here is derived from an EMBL/GenBank/DDBJ whole genome shotgun (WGS) entry which is preliminary data.</text>
</comment>
<keyword evidence="2" id="KW-1185">Reference proteome</keyword>
<gene>
    <name evidence="1" type="ORF">OB962_22795</name>
</gene>
<evidence type="ECO:0000313" key="2">
    <source>
        <dbReference type="Proteomes" id="UP001168109"/>
    </source>
</evidence>
<reference evidence="1" key="1">
    <citation type="submission" date="2024-05" db="EMBL/GenBank/DDBJ databases">
        <title>WGS of Aeromonas isolates.</title>
        <authorList>
            <person name="Lee H."/>
        </authorList>
    </citation>
    <scope>NUCLEOTIDE SEQUENCE</scope>
    <source>
        <strain evidence="1">LP308</strain>
    </source>
</reference>
<sequence>MLLREIFGKTRSSLDTDWLAISSRLRAAPIKFFAKVDYRKTIGPDRAR</sequence>
<dbReference type="EMBL" id="JAOPLU010000016">
    <property type="protein sequence ID" value="MDM5133796.1"/>
    <property type="molecule type" value="Genomic_DNA"/>
</dbReference>
<protein>
    <submittedName>
        <fullName evidence="1">Uncharacterized protein</fullName>
    </submittedName>
</protein>
<name>A0ABT7QIK0_9GAMM</name>
<evidence type="ECO:0000313" key="1">
    <source>
        <dbReference type="EMBL" id="MDM5133796.1"/>
    </source>
</evidence>
<dbReference type="Proteomes" id="UP001168109">
    <property type="component" value="Unassembled WGS sequence"/>
</dbReference>
<proteinExistence type="predicted"/>